<evidence type="ECO:0000256" key="3">
    <source>
        <dbReference type="SAM" id="MobiDB-lite"/>
    </source>
</evidence>
<name>A0A0D3IDB5_EMIH1</name>
<dbReference type="GeneID" id="17255346"/>
<dbReference type="Gene3D" id="1.25.40.10">
    <property type="entry name" value="Tetratricopeptide repeat domain"/>
    <property type="match status" value="1"/>
</dbReference>
<reference evidence="4" key="2">
    <citation type="submission" date="2024-10" db="UniProtKB">
        <authorList>
            <consortium name="EnsemblProtists"/>
        </authorList>
    </citation>
    <scope>IDENTIFICATION</scope>
</reference>
<keyword evidence="1" id="KW-0677">Repeat</keyword>
<evidence type="ECO:0000313" key="4">
    <source>
        <dbReference type="EnsemblProtists" id="EOD09250"/>
    </source>
</evidence>
<dbReference type="PANTHER" id="PTHR22904:SF523">
    <property type="entry name" value="STRESS-INDUCED-PHOSPHOPROTEIN 1"/>
    <property type="match status" value="1"/>
</dbReference>
<dbReference type="HOGENOM" id="CLU_2461537_0_0_1"/>
<dbReference type="PaxDb" id="2903-EOD09250"/>
<dbReference type="PANTHER" id="PTHR22904">
    <property type="entry name" value="TPR REPEAT CONTAINING PROTEIN"/>
    <property type="match status" value="1"/>
</dbReference>
<evidence type="ECO:0000313" key="5">
    <source>
        <dbReference type="Proteomes" id="UP000013827"/>
    </source>
</evidence>
<sequence>AIALDPNSAVYFSNRSAAYAALERWREALDDAVEACSLKPDWGKGHLRSRGGGQPPPCRPPTERHPLLASGAAPRWARCASTRRRARRT</sequence>
<dbReference type="RefSeq" id="XP_005761679.1">
    <property type="nucleotide sequence ID" value="XM_005761622.1"/>
</dbReference>
<dbReference type="SUPFAM" id="SSF48452">
    <property type="entry name" value="TPR-like"/>
    <property type="match status" value="1"/>
</dbReference>
<protein>
    <submittedName>
        <fullName evidence="4">Uncharacterized protein</fullName>
    </submittedName>
</protein>
<dbReference type="Proteomes" id="UP000013827">
    <property type="component" value="Unassembled WGS sequence"/>
</dbReference>
<dbReference type="InterPro" id="IPR011990">
    <property type="entry name" value="TPR-like_helical_dom_sf"/>
</dbReference>
<organism evidence="4 5">
    <name type="scientific">Emiliania huxleyi (strain CCMP1516)</name>
    <dbReference type="NCBI Taxonomy" id="280463"/>
    <lineage>
        <taxon>Eukaryota</taxon>
        <taxon>Haptista</taxon>
        <taxon>Haptophyta</taxon>
        <taxon>Prymnesiophyceae</taxon>
        <taxon>Isochrysidales</taxon>
        <taxon>Noelaerhabdaceae</taxon>
        <taxon>Emiliania</taxon>
    </lineage>
</organism>
<dbReference type="AlphaFoldDB" id="A0A0D3IDB5"/>
<dbReference type="EnsemblProtists" id="EOD09250">
    <property type="protein sequence ID" value="EOD09250"/>
    <property type="gene ID" value="EMIHUDRAFT_67958"/>
</dbReference>
<feature type="region of interest" description="Disordered" evidence="3">
    <location>
        <begin position="40"/>
        <end position="89"/>
    </location>
</feature>
<proteinExistence type="predicted"/>
<reference evidence="5" key="1">
    <citation type="journal article" date="2013" name="Nature">
        <title>Pan genome of the phytoplankton Emiliania underpins its global distribution.</title>
        <authorList>
            <person name="Read B.A."/>
            <person name="Kegel J."/>
            <person name="Klute M.J."/>
            <person name="Kuo A."/>
            <person name="Lefebvre S.C."/>
            <person name="Maumus F."/>
            <person name="Mayer C."/>
            <person name="Miller J."/>
            <person name="Monier A."/>
            <person name="Salamov A."/>
            <person name="Young J."/>
            <person name="Aguilar M."/>
            <person name="Claverie J.M."/>
            <person name="Frickenhaus S."/>
            <person name="Gonzalez K."/>
            <person name="Herman E.K."/>
            <person name="Lin Y.C."/>
            <person name="Napier J."/>
            <person name="Ogata H."/>
            <person name="Sarno A.F."/>
            <person name="Shmutz J."/>
            <person name="Schroeder D."/>
            <person name="de Vargas C."/>
            <person name="Verret F."/>
            <person name="von Dassow P."/>
            <person name="Valentin K."/>
            <person name="Van de Peer Y."/>
            <person name="Wheeler G."/>
            <person name="Dacks J.B."/>
            <person name="Delwiche C.F."/>
            <person name="Dyhrman S.T."/>
            <person name="Glockner G."/>
            <person name="John U."/>
            <person name="Richards T."/>
            <person name="Worden A.Z."/>
            <person name="Zhang X."/>
            <person name="Grigoriev I.V."/>
            <person name="Allen A.E."/>
            <person name="Bidle K."/>
            <person name="Borodovsky M."/>
            <person name="Bowler C."/>
            <person name="Brownlee C."/>
            <person name="Cock J.M."/>
            <person name="Elias M."/>
            <person name="Gladyshev V.N."/>
            <person name="Groth M."/>
            <person name="Guda C."/>
            <person name="Hadaegh A."/>
            <person name="Iglesias-Rodriguez M.D."/>
            <person name="Jenkins J."/>
            <person name="Jones B.M."/>
            <person name="Lawson T."/>
            <person name="Leese F."/>
            <person name="Lindquist E."/>
            <person name="Lobanov A."/>
            <person name="Lomsadze A."/>
            <person name="Malik S.B."/>
            <person name="Marsh M.E."/>
            <person name="Mackinder L."/>
            <person name="Mock T."/>
            <person name="Mueller-Roeber B."/>
            <person name="Pagarete A."/>
            <person name="Parker M."/>
            <person name="Probert I."/>
            <person name="Quesneville H."/>
            <person name="Raines C."/>
            <person name="Rensing S.A."/>
            <person name="Riano-Pachon D.M."/>
            <person name="Richier S."/>
            <person name="Rokitta S."/>
            <person name="Shiraiwa Y."/>
            <person name="Soanes D.M."/>
            <person name="van der Giezen M."/>
            <person name="Wahlund T.M."/>
            <person name="Williams B."/>
            <person name="Wilson W."/>
            <person name="Wolfe G."/>
            <person name="Wurch L.L."/>
        </authorList>
    </citation>
    <scope>NUCLEOTIDE SEQUENCE</scope>
</reference>
<evidence type="ECO:0000256" key="2">
    <source>
        <dbReference type="ARBA" id="ARBA00022803"/>
    </source>
</evidence>
<dbReference type="KEGG" id="ehx:EMIHUDRAFT_67958"/>
<dbReference type="GO" id="GO:0051879">
    <property type="term" value="F:Hsp90 protein binding"/>
    <property type="evidence" value="ECO:0007669"/>
    <property type="project" value="TreeGrafter"/>
</dbReference>
<evidence type="ECO:0000256" key="1">
    <source>
        <dbReference type="ARBA" id="ARBA00022737"/>
    </source>
</evidence>
<accession>A0A0D3IDB5</accession>
<dbReference type="STRING" id="2903.R1D3R9"/>
<keyword evidence="2" id="KW-0802">TPR repeat</keyword>
<keyword evidence="5" id="KW-1185">Reference proteome</keyword>